<dbReference type="Proteomes" id="UP000467700">
    <property type="component" value="Unassembled WGS sequence"/>
</dbReference>
<evidence type="ECO:0000313" key="1">
    <source>
        <dbReference type="EMBL" id="CAA7263427.1"/>
    </source>
</evidence>
<proteinExistence type="predicted"/>
<gene>
    <name evidence="1" type="ORF">AAE3_LOCUS5721</name>
</gene>
<evidence type="ECO:0000313" key="2">
    <source>
        <dbReference type="Proteomes" id="UP000467700"/>
    </source>
</evidence>
<dbReference type="EMBL" id="CACVBS010000039">
    <property type="protein sequence ID" value="CAA7263427.1"/>
    <property type="molecule type" value="Genomic_DNA"/>
</dbReference>
<name>A0A8S0XQX5_CYCAE</name>
<keyword evidence="2" id="KW-1185">Reference proteome</keyword>
<sequence>MAAPEDRGQCLSTLSGLLFQYINRNSGMEEKKTGKRDLLSSKPHNCLFNTVDYYDSFQLQGSFSTRSIHQSSFERMLERLLRILTDFISVCPC</sequence>
<reference evidence="1 2" key="1">
    <citation type="submission" date="2020-01" db="EMBL/GenBank/DDBJ databases">
        <authorList>
            <person name="Gupta K D."/>
        </authorList>
    </citation>
    <scope>NUCLEOTIDE SEQUENCE [LARGE SCALE GENOMIC DNA]</scope>
</reference>
<comment type="caution">
    <text evidence="1">The sequence shown here is derived from an EMBL/GenBank/DDBJ whole genome shotgun (WGS) entry which is preliminary data.</text>
</comment>
<protein>
    <submittedName>
        <fullName evidence="1">Uncharacterized protein</fullName>
    </submittedName>
</protein>
<dbReference type="AlphaFoldDB" id="A0A8S0XQX5"/>
<organism evidence="1 2">
    <name type="scientific">Cyclocybe aegerita</name>
    <name type="common">Black poplar mushroom</name>
    <name type="synonym">Agrocybe aegerita</name>
    <dbReference type="NCBI Taxonomy" id="1973307"/>
    <lineage>
        <taxon>Eukaryota</taxon>
        <taxon>Fungi</taxon>
        <taxon>Dikarya</taxon>
        <taxon>Basidiomycota</taxon>
        <taxon>Agaricomycotina</taxon>
        <taxon>Agaricomycetes</taxon>
        <taxon>Agaricomycetidae</taxon>
        <taxon>Agaricales</taxon>
        <taxon>Agaricineae</taxon>
        <taxon>Bolbitiaceae</taxon>
        <taxon>Cyclocybe</taxon>
    </lineage>
</organism>
<accession>A0A8S0XQX5</accession>